<dbReference type="InterPro" id="IPR029058">
    <property type="entry name" value="AB_hydrolase_fold"/>
</dbReference>
<dbReference type="SUPFAM" id="SSF53474">
    <property type="entry name" value="alpha/beta-Hydrolases"/>
    <property type="match status" value="1"/>
</dbReference>
<dbReference type="EMBL" id="FN543107">
    <property type="protein sequence ID" value="CBA31848.1"/>
    <property type="molecule type" value="Genomic_DNA"/>
</dbReference>
<evidence type="ECO:0000256" key="1">
    <source>
        <dbReference type="ARBA" id="ARBA00022801"/>
    </source>
</evidence>
<accession>C9YEB1</accession>
<organism evidence="2">
    <name type="scientific">Curvibacter symbiont subsp. Hydra magnipapillata</name>
    <dbReference type="NCBI Taxonomy" id="667019"/>
    <lineage>
        <taxon>Bacteria</taxon>
        <taxon>Pseudomonadati</taxon>
        <taxon>Pseudomonadota</taxon>
        <taxon>Betaproteobacteria</taxon>
        <taxon>Burkholderiales</taxon>
        <taxon>Comamonadaceae</taxon>
        <taxon>Curvibacter</taxon>
    </lineage>
</organism>
<protein>
    <recommendedName>
        <fullName evidence="3">Dienelactone hydrolase</fullName>
    </recommendedName>
</protein>
<keyword evidence="1 2" id="KW-0378">Hydrolase</keyword>
<reference evidence="2" key="1">
    <citation type="journal article" date="2010" name="Nature">
        <title>The Dynamic genome of Hydra.</title>
        <authorList>
            <person name="Chapman J.A."/>
            <person name="Kirkness E.F."/>
            <person name="Simakov O."/>
            <person name="Hampson S.E."/>
            <person name="Mitros T."/>
            <person name="Weinmaier T."/>
            <person name="Rattei T."/>
            <person name="Balasubramanian P.G."/>
            <person name="Borman J."/>
            <person name="Busam D."/>
            <person name="Disbennett K."/>
            <person name="Pfannkoch C."/>
            <person name="Sumin N."/>
            <person name="Sutton G."/>
            <person name="Viswanathan L."/>
            <person name="Walenz B."/>
            <person name="Goodstein D.M."/>
            <person name="Hellsten U."/>
            <person name="Kawashima T."/>
            <person name="Prochnik S.E."/>
            <person name="Putnam N.H."/>
            <person name="Shu S."/>
            <person name="Blumberg B."/>
            <person name="Dana C.E."/>
            <person name="Gee L."/>
            <person name="Kibler D.F."/>
            <person name="Law L."/>
            <person name="Lindgens D."/>
            <person name="Martinez D.E."/>
            <person name="Peng J."/>
            <person name="Wigge P.A."/>
            <person name="Bertulat B."/>
            <person name="Guder C."/>
            <person name="Nakamura Y."/>
            <person name="Ozbek S."/>
            <person name="Watanabe H."/>
            <person name="Khalturin K."/>
            <person name="Hemmrich G."/>
            <person name="Franke A."/>
            <person name="Augustin R."/>
            <person name="Fraune S."/>
            <person name="Hayakawa E."/>
            <person name="Hayakawa S."/>
            <person name="Hirose M."/>
            <person name="Hwang J."/>
            <person name="Ikeo K."/>
            <person name="Nishimiya-Fujisawa C."/>
            <person name="Ogura A."/>
            <person name="Takahashi T."/>
            <person name="Steinmetz P.R."/>
            <person name="Zhang X."/>
            <person name="Aufschnaiter R."/>
            <person name="Eder M.K."/>
            <person name="Gorny A.K."/>
            <person name="Salvenmoser W."/>
            <person name="Heimberg A.M."/>
            <person name="Wheeler B.M."/>
            <person name="Peterson K.J."/>
            <person name="Boettger A."/>
            <person name="Tischler P."/>
            <person name="Wolf A."/>
            <person name="Gojobori T."/>
            <person name="Remington K.A."/>
            <person name="Strausberg R.L."/>
            <person name="Venter J."/>
            <person name="Technau U."/>
            <person name="Hobmayer B."/>
            <person name="Bosch T.C."/>
            <person name="Holstein T.W."/>
            <person name="Fujisawa T."/>
            <person name="Bode H.R."/>
            <person name="David C.N."/>
            <person name="Rokhsar D.S."/>
            <person name="Steele R.E."/>
        </authorList>
    </citation>
    <scope>NUCLEOTIDE SEQUENCE</scope>
</reference>
<name>C9YEB1_CURXX</name>
<sequence length="358" mass="38587">MLAKDMREEIVRIPVTVKDMFGRQETRNVAITIFRPPGEGPFPLLVFNHGRAVTAKRAQQGRNRPDVAARYFTAKGFVVLAPTRIGYWETYGDFDPETTGSTCSGMQVEGMSMAASDQVLATVEFAKTLPYVDASRWVVAGQSVGGLTTVSTVGRAPAGLIAGINFAGGTGGDPDNKPGNPCRPQAIESYWGSLAKQAKVPMLWMYWQNDKFWGPDVPKTWHKAWLAGGGKADYVAFGPSGEDGHNGLNADMDHWLPVTDEFLSRLGFTKPGIVSRPPPTGFADINDVARVPVSAASQANYQRFLGLALPRAFAVSDRGGWGSSTGDYAVGRAIGNCQRFGASCKLYAVDNDVVWTGK</sequence>
<dbReference type="PANTHER" id="PTHR22946:SF9">
    <property type="entry name" value="POLYKETIDE TRANSFERASE AF380"/>
    <property type="match status" value="1"/>
</dbReference>
<gene>
    <name evidence="2" type="ORF">Csp_D29170</name>
</gene>
<dbReference type="InterPro" id="IPR050261">
    <property type="entry name" value="FrsA_esterase"/>
</dbReference>
<dbReference type="GO" id="GO:0052689">
    <property type="term" value="F:carboxylic ester hydrolase activity"/>
    <property type="evidence" value="ECO:0007669"/>
    <property type="project" value="UniProtKB-ARBA"/>
</dbReference>
<evidence type="ECO:0008006" key="3">
    <source>
        <dbReference type="Google" id="ProtNLM"/>
    </source>
</evidence>
<dbReference type="Gene3D" id="3.40.50.1820">
    <property type="entry name" value="alpha/beta hydrolase"/>
    <property type="match status" value="1"/>
</dbReference>
<dbReference type="AlphaFoldDB" id="C9YEB1"/>
<dbReference type="PANTHER" id="PTHR22946">
    <property type="entry name" value="DIENELACTONE HYDROLASE DOMAIN-CONTAINING PROTEIN-RELATED"/>
    <property type="match status" value="1"/>
</dbReference>
<proteinExistence type="predicted"/>
<evidence type="ECO:0000313" key="2">
    <source>
        <dbReference type="EMBL" id="CBA31848.1"/>
    </source>
</evidence>